<dbReference type="InterPro" id="IPR035994">
    <property type="entry name" value="Nucleoside_phosphorylase_sf"/>
</dbReference>
<evidence type="ECO:0000259" key="4">
    <source>
        <dbReference type="Pfam" id="PF01048"/>
    </source>
</evidence>
<reference evidence="6" key="1">
    <citation type="submission" date="2016-09" db="EMBL/GenBank/DDBJ databases">
        <title>Draft genome sequence of a novel species of the family Streptococcaceae isolated from flowers.</title>
        <authorList>
            <person name="Chuah L.-O."/>
            <person name="Yap K.-P."/>
            <person name="Thong K.L."/>
            <person name="Liong M.T."/>
            <person name="Ahmad R."/>
            <person name="Rusul G."/>
        </authorList>
    </citation>
    <scope>NUCLEOTIDE SEQUENCE [LARGE SCALE GENOMIC DNA]</scope>
    <source>
        <strain evidence="6">DF1</strain>
    </source>
</reference>
<dbReference type="SUPFAM" id="SSF53167">
    <property type="entry name" value="Purine and uridine phosphorylases"/>
    <property type="match status" value="1"/>
</dbReference>
<dbReference type="AlphaFoldDB" id="A0A1E8GIY3"/>
<dbReference type="Proteomes" id="UP000178622">
    <property type="component" value="Unassembled WGS sequence"/>
</dbReference>
<dbReference type="Pfam" id="PF01048">
    <property type="entry name" value="PNP_UDP_1"/>
    <property type="match status" value="1"/>
</dbReference>
<dbReference type="STRING" id="1859473.BG261_07650"/>
<dbReference type="GO" id="GO:0006152">
    <property type="term" value="P:purine nucleoside catabolic process"/>
    <property type="evidence" value="ECO:0007669"/>
    <property type="project" value="TreeGrafter"/>
</dbReference>
<dbReference type="PANTHER" id="PTHR43691">
    <property type="entry name" value="URIDINE PHOSPHORYLASE"/>
    <property type="match status" value="1"/>
</dbReference>
<dbReference type="GO" id="GO:0004850">
    <property type="term" value="F:uridine phosphorylase activity"/>
    <property type="evidence" value="ECO:0007669"/>
    <property type="project" value="UniProtKB-EC"/>
</dbReference>
<feature type="domain" description="Nucleoside phosphorylase" evidence="4">
    <location>
        <begin position="56"/>
        <end position="227"/>
    </location>
</feature>
<accession>A0A1E8GIY3</accession>
<name>A0A1E8GIY3_9LACT</name>
<dbReference type="EC" id="2.4.2.3" evidence="1"/>
<gene>
    <name evidence="5" type="ORF">BG261_07650</name>
</gene>
<evidence type="ECO:0000256" key="3">
    <source>
        <dbReference type="ARBA" id="ARBA00048447"/>
    </source>
</evidence>
<evidence type="ECO:0000313" key="5">
    <source>
        <dbReference type="EMBL" id="OFI48147.1"/>
    </source>
</evidence>
<dbReference type="PANTHER" id="PTHR43691:SF11">
    <property type="entry name" value="FI09636P-RELATED"/>
    <property type="match status" value="1"/>
</dbReference>
<organism evidence="5 6">
    <name type="scientific">Floricoccus tropicus</name>
    <dbReference type="NCBI Taxonomy" id="1859473"/>
    <lineage>
        <taxon>Bacteria</taxon>
        <taxon>Bacillati</taxon>
        <taxon>Bacillota</taxon>
        <taxon>Bacilli</taxon>
        <taxon>Lactobacillales</taxon>
        <taxon>Streptococcaceae</taxon>
        <taxon>Floricoccus</taxon>
    </lineage>
</organism>
<dbReference type="GO" id="GO:0004731">
    <property type="term" value="F:purine-nucleoside phosphorylase activity"/>
    <property type="evidence" value="ECO:0007669"/>
    <property type="project" value="TreeGrafter"/>
</dbReference>
<dbReference type="GO" id="GO:0005829">
    <property type="term" value="C:cytosol"/>
    <property type="evidence" value="ECO:0007669"/>
    <property type="project" value="TreeGrafter"/>
</dbReference>
<evidence type="ECO:0000256" key="1">
    <source>
        <dbReference type="ARBA" id="ARBA00011888"/>
    </source>
</evidence>
<proteinExistence type="predicted"/>
<dbReference type="CDD" id="cd09007">
    <property type="entry name" value="NP-I_spr0068"/>
    <property type="match status" value="1"/>
</dbReference>
<dbReference type="RefSeq" id="WP_070788256.1">
    <property type="nucleotide sequence ID" value="NZ_MKIR01000026.1"/>
</dbReference>
<dbReference type="OrthoDB" id="7945729at2"/>
<sequence length="254" mass="28982">MILEEFENTKAVINPEDLRSHYPDFKEVCDVMIMPFSGVIVDTLIAQPESRHIGNISNINGLLPVYIYEKSDIKVAFCLATLGAPSTVGMSEELHALGFEKFIYMGSCGVLDRDLEADKIVLPTSAVRDEGTSYHYAPTSDEIDIKTEITEKLIDIFKKNNIGYVLTKAWTTDAFFRETPAKVKRRLESGVQVVDMECSAITAWSQFRNLPAYQFFYTADFVNHEDEIWEERTDERQEDVLVFWDIALKIAKEI</sequence>
<keyword evidence="6" id="KW-1185">Reference proteome</keyword>
<protein>
    <recommendedName>
        <fullName evidence="2">Uridine phosphorylase</fullName>
        <ecNumber evidence="1">2.4.2.3</ecNumber>
    </recommendedName>
</protein>
<comment type="catalytic activity">
    <reaction evidence="3">
        <text>uridine + phosphate = alpha-D-ribose 1-phosphate + uracil</text>
        <dbReference type="Rhea" id="RHEA:24388"/>
        <dbReference type="ChEBI" id="CHEBI:16704"/>
        <dbReference type="ChEBI" id="CHEBI:17568"/>
        <dbReference type="ChEBI" id="CHEBI:43474"/>
        <dbReference type="ChEBI" id="CHEBI:57720"/>
        <dbReference type="EC" id="2.4.2.3"/>
    </reaction>
</comment>
<evidence type="ECO:0000256" key="2">
    <source>
        <dbReference type="ARBA" id="ARBA00021980"/>
    </source>
</evidence>
<comment type="caution">
    <text evidence="5">The sequence shown here is derived from an EMBL/GenBank/DDBJ whole genome shotgun (WGS) entry which is preliminary data.</text>
</comment>
<dbReference type="EMBL" id="MKIR01000026">
    <property type="protein sequence ID" value="OFI48147.1"/>
    <property type="molecule type" value="Genomic_DNA"/>
</dbReference>
<dbReference type="InterPro" id="IPR000845">
    <property type="entry name" value="Nucleoside_phosphorylase_d"/>
</dbReference>
<evidence type="ECO:0000313" key="6">
    <source>
        <dbReference type="Proteomes" id="UP000178622"/>
    </source>
</evidence>
<dbReference type="Gene3D" id="3.40.50.1580">
    <property type="entry name" value="Nucleoside phosphorylase domain"/>
    <property type="match status" value="1"/>
</dbReference>